<dbReference type="Proteomes" id="UP001148662">
    <property type="component" value="Unassembled WGS sequence"/>
</dbReference>
<organism evidence="1 2">
    <name type="scientific">Phlebia brevispora</name>
    <dbReference type="NCBI Taxonomy" id="194682"/>
    <lineage>
        <taxon>Eukaryota</taxon>
        <taxon>Fungi</taxon>
        <taxon>Dikarya</taxon>
        <taxon>Basidiomycota</taxon>
        <taxon>Agaricomycotina</taxon>
        <taxon>Agaricomycetes</taxon>
        <taxon>Polyporales</taxon>
        <taxon>Meruliaceae</taxon>
        <taxon>Phlebia</taxon>
    </lineage>
</organism>
<gene>
    <name evidence="1" type="ORF">NM688_g1246</name>
</gene>
<proteinExistence type="predicted"/>
<dbReference type="EMBL" id="JANHOG010000127">
    <property type="protein sequence ID" value="KAJ3557852.1"/>
    <property type="molecule type" value="Genomic_DNA"/>
</dbReference>
<keyword evidence="2" id="KW-1185">Reference proteome</keyword>
<comment type="caution">
    <text evidence="1">The sequence shown here is derived from an EMBL/GenBank/DDBJ whole genome shotgun (WGS) entry which is preliminary data.</text>
</comment>
<reference evidence="1" key="1">
    <citation type="submission" date="2022-07" db="EMBL/GenBank/DDBJ databases">
        <title>Genome Sequence of Phlebia brevispora.</title>
        <authorList>
            <person name="Buettner E."/>
        </authorList>
    </citation>
    <scope>NUCLEOTIDE SEQUENCE</scope>
    <source>
        <strain evidence="1">MPL23</strain>
    </source>
</reference>
<evidence type="ECO:0000313" key="2">
    <source>
        <dbReference type="Proteomes" id="UP001148662"/>
    </source>
</evidence>
<accession>A0ACC1TCR4</accession>
<sequence length="216" mass="23863">MFTPQQKDAYRSLSDLFLDTEHTQDDLDRLANRLSSTGISTDALESMLRDDLFPVLYSNLISIAGSHREWSEALQTGLRGSPLGGLSGSLGLTLSADCEAGYEEIKMTCLKTIFKSREHDTSFQVSGCYLYYEDEEESAQDKTGILFPWAHSLHSQVGTHCGRECLLPGVFGSSWTLNGSLVVSVTRPFGPPLIRIDVGMLKSEVMFGLNMHQQGM</sequence>
<protein>
    <submittedName>
        <fullName evidence="1">Uncharacterized protein</fullName>
    </submittedName>
</protein>
<evidence type="ECO:0000313" key="1">
    <source>
        <dbReference type="EMBL" id="KAJ3557852.1"/>
    </source>
</evidence>
<name>A0ACC1TCR4_9APHY</name>